<feature type="transmembrane region" description="Helical" evidence="1">
    <location>
        <begin position="212"/>
        <end position="234"/>
    </location>
</feature>
<proteinExistence type="predicted"/>
<reference evidence="3" key="1">
    <citation type="submission" date="2019-01" db="EMBL/GenBank/DDBJ databases">
        <authorList>
            <consortium name="Genoscope - CEA"/>
            <person name="William W."/>
        </authorList>
    </citation>
    <scope>NUCLEOTIDE SEQUENCE</scope>
    <source>
        <strain evidence="3">CR-1</strain>
    </source>
</reference>
<gene>
    <name evidence="3" type="ORF">EPICR_10294</name>
</gene>
<sequence>MGLIKKFNLIFGSIFLAGFLIIGFIFYAVEMGKAKYEAIMEAEVVLENAFAAWRYTAEEVEPLFREKICGSEDVFHPQAVPAYAANRMFKFIDEKHLEYTYREVAANPRNLDNLPTSWEVEILRHYVNHPEEKQMVYTREKKGEEYLYITYPIRITDEKCLKCHTDAETAPKNLVKKYGPVNGMNWKLGEVVGAHLVSVPMSIPKQKAVESLFTMFISLIALFAVMLVSINFMISRWLVRPLSRITRITENISLGKNAGEGLPEIHSREMKKLAQAIRRIDISLKKAMDKIKGKSKED</sequence>
<dbReference type="GO" id="GO:0016020">
    <property type="term" value="C:membrane"/>
    <property type="evidence" value="ECO:0007669"/>
    <property type="project" value="InterPro"/>
</dbReference>
<organism evidence="3">
    <name type="scientific">uncultured Desulfobacteraceae bacterium</name>
    <dbReference type="NCBI Taxonomy" id="218296"/>
    <lineage>
        <taxon>Bacteria</taxon>
        <taxon>Pseudomonadati</taxon>
        <taxon>Thermodesulfobacteriota</taxon>
        <taxon>Desulfobacteria</taxon>
        <taxon>Desulfobacterales</taxon>
        <taxon>Desulfobacteraceae</taxon>
        <taxon>environmental samples</taxon>
    </lineage>
</organism>
<dbReference type="Gene3D" id="6.10.340.10">
    <property type="match status" value="1"/>
</dbReference>
<dbReference type="Pfam" id="PF11845">
    <property type="entry name" value="Tll0287-like"/>
    <property type="match status" value="1"/>
</dbReference>
<dbReference type="EMBL" id="CAACVI010000001">
    <property type="protein sequence ID" value="VEN72795.1"/>
    <property type="molecule type" value="Genomic_DNA"/>
</dbReference>
<dbReference type="GO" id="GO:0007165">
    <property type="term" value="P:signal transduction"/>
    <property type="evidence" value="ECO:0007669"/>
    <property type="project" value="InterPro"/>
</dbReference>
<dbReference type="InterPro" id="IPR021796">
    <property type="entry name" value="Tll0287-like_dom"/>
</dbReference>
<accession>A0A484HHX9</accession>
<evidence type="ECO:0000256" key="1">
    <source>
        <dbReference type="SAM" id="Phobius"/>
    </source>
</evidence>
<protein>
    <submittedName>
        <fullName evidence="3">HAMP domain protein</fullName>
    </submittedName>
</protein>
<feature type="transmembrane region" description="Helical" evidence="1">
    <location>
        <begin position="7"/>
        <end position="29"/>
    </location>
</feature>
<dbReference type="PROSITE" id="PS50885">
    <property type="entry name" value="HAMP"/>
    <property type="match status" value="1"/>
</dbReference>
<name>A0A484HHX9_9BACT</name>
<evidence type="ECO:0000313" key="3">
    <source>
        <dbReference type="EMBL" id="VEN72795.1"/>
    </source>
</evidence>
<keyword evidence="1" id="KW-0812">Transmembrane</keyword>
<keyword evidence="1" id="KW-0472">Membrane</keyword>
<keyword evidence="1" id="KW-1133">Transmembrane helix</keyword>
<dbReference type="InterPro" id="IPR003660">
    <property type="entry name" value="HAMP_dom"/>
</dbReference>
<dbReference type="AlphaFoldDB" id="A0A484HHX9"/>
<feature type="domain" description="HAMP" evidence="2">
    <location>
        <begin position="236"/>
        <end position="289"/>
    </location>
</feature>
<evidence type="ECO:0000259" key="2">
    <source>
        <dbReference type="PROSITE" id="PS50885"/>
    </source>
</evidence>